<evidence type="ECO:0000313" key="2">
    <source>
        <dbReference type="Proteomes" id="UP001158067"/>
    </source>
</evidence>
<dbReference type="PANTHER" id="PTHR16222">
    <property type="entry name" value="ADP-RIBOSYLGLYCOHYDROLASE"/>
    <property type="match status" value="1"/>
</dbReference>
<dbReference type="InterPro" id="IPR005502">
    <property type="entry name" value="Ribosyl_crysJ1"/>
</dbReference>
<comment type="caution">
    <text evidence="1">The sequence shown here is derived from an EMBL/GenBank/DDBJ whole genome shotgun (WGS) entry which is preliminary data.</text>
</comment>
<organism evidence="1 2">
    <name type="scientific">Neorhodopirellula lusitana</name>
    <dbReference type="NCBI Taxonomy" id="445327"/>
    <lineage>
        <taxon>Bacteria</taxon>
        <taxon>Pseudomonadati</taxon>
        <taxon>Planctomycetota</taxon>
        <taxon>Planctomycetia</taxon>
        <taxon>Pirellulales</taxon>
        <taxon>Pirellulaceae</taxon>
        <taxon>Neorhodopirellula</taxon>
    </lineage>
</organism>
<name>A0ABY1Q5Z7_9BACT</name>
<dbReference type="Gene3D" id="1.10.4080.10">
    <property type="entry name" value="ADP-ribosylation/Crystallin J1"/>
    <property type="match status" value="1"/>
</dbReference>
<dbReference type="InterPro" id="IPR036705">
    <property type="entry name" value="Ribosyl_crysJ1_sf"/>
</dbReference>
<keyword evidence="2" id="KW-1185">Reference proteome</keyword>
<dbReference type="Pfam" id="PF03747">
    <property type="entry name" value="ADP_ribosyl_GH"/>
    <property type="match status" value="1"/>
</dbReference>
<dbReference type="SUPFAM" id="SSF101478">
    <property type="entry name" value="ADP-ribosylglycohydrolase"/>
    <property type="match status" value="1"/>
</dbReference>
<dbReference type="Proteomes" id="UP001158067">
    <property type="component" value="Unassembled WGS sequence"/>
</dbReference>
<dbReference type="PANTHER" id="PTHR16222:SF12">
    <property type="entry name" value="ADP-RIBOSYLGLYCOHYDROLASE-RELATED"/>
    <property type="match status" value="1"/>
</dbReference>
<dbReference type="EMBL" id="FXUG01000007">
    <property type="protein sequence ID" value="SMP60919.1"/>
    <property type="molecule type" value="Genomic_DNA"/>
</dbReference>
<gene>
    <name evidence="1" type="ORF">SAMN06265222_10718</name>
</gene>
<dbReference type="RefSeq" id="WP_283433103.1">
    <property type="nucleotide sequence ID" value="NZ_FXUG01000007.1"/>
</dbReference>
<protein>
    <submittedName>
        <fullName evidence="1">ADP-ribosylglycohydrolase</fullName>
    </submittedName>
</protein>
<dbReference type="InterPro" id="IPR020891">
    <property type="entry name" value="UPF0758_CS"/>
</dbReference>
<dbReference type="InterPro" id="IPR050792">
    <property type="entry name" value="ADP-ribosylglycohydrolase"/>
</dbReference>
<accession>A0ABY1Q5Z7</accession>
<proteinExistence type="predicted"/>
<dbReference type="PROSITE" id="PS01302">
    <property type="entry name" value="UPF0758"/>
    <property type="match status" value="1"/>
</dbReference>
<sequence>MIGAIVGDVIGSYFEHYPTKTTDFELFSENSFFTDDTVLTVAVADWLINGGDLRNFFYRYVDRYPGAGYGGTFLNWARCRDSDPYGSWGNGSAMRVSPTAYARETLQEVLALAEQTAAVTHNHPSGILGAIAVAGCVFVARTGGTKDDIRQFINSEVGYDLSRSIDEIRPYYSFDVSCDGSVPQSIVAFLESSSVEDAIRLAVSLGGDSDTMACIAGAIAEPFYGGVSSSLWLPARKRLDDALVATVDSFIAAYPIRFGG</sequence>
<reference evidence="1 2" key="1">
    <citation type="submission" date="2017-05" db="EMBL/GenBank/DDBJ databases">
        <authorList>
            <person name="Varghese N."/>
            <person name="Submissions S."/>
        </authorList>
    </citation>
    <scope>NUCLEOTIDE SEQUENCE [LARGE SCALE GENOMIC DNA]</scope>
    <source>
        <strain evidence="1 2">DSM 25457</strain>
    </source>
</reference>
<evidence type="ECO:0000313" key="1">
    <source>
        <dbReference type="EMBL" id="SMP60919.1"/>
    </source>
</evidence>